<dbReference type="PANTHER" id="PTHR45496:SF1">
    <property type="entry name" value="CHAPERONE DNAJ-DOMAIN SUPERFAMILY PROTEIN"/>
    <property type="match status" value="1"/>
</dbReference>
<comment type="caution">
    <text evidence="3">The sequence shown here is derived from an EMBL/GenBank/DDBJ whole genome shotgun (WGS) entry which is preliminary data.</text>
</comment>
<evidence type="ECO:0000259" key="2">
    <source>
        <dbReference type="PROSITE" id="PS50076"/>
    </source>
</evidence>
<name>A0AAV6JKZ8_9ERIC</name>
<dbReference type="Pfam" id="PF23551">
    <property type="entry name" value="Zn_ribbon_20"/>
    <property type="match status" value="1"/>
</dbReference>
<organism evidence="3 4">
    <name type="scientific">Rhododendron griersonianum</name>
    <dbReference type="NCBI Taxonomy" id="479676"/>
    <lineage>
        <taxon>Eukaryota</taxon>
        <taxon>Viridiplantae</taxon>
        <taxon>Streptophyta</taxon>
        <taxon>Embryophyta</taxon>
        <taxon>Tracheophyta</taxon>
        <taxon>Spermatophyta</taxon>
        <taxon>Magnoliopsida</taxon>
        <taxon>eudicotyledons</taxon>
        <taxon>Gunneridae</taxon>
        <taxon>Pentapetalae</taxon>
        <taxon>asterids</taxon>
        <taxon>Ericales</taxon>
        <taxon>Ericaceae</taxon>
        <taxon>Ericoideae</taxon>
        <taxon>Rhodoreae</taxon>
        <taxon>Rhododendron</taxon>
    </lineage>
</organism>
<evidence type="ECO:0000313" key="3">
    <source>
        <dbReference type="EMBL" id="KAG5541876.1"/>
    </source>
</evidence>
<dbReference type="InterPro" id="IPR001623">
    <property type="entry name" value="DnaJ_domain"/>
</dbReference>
<dbReference type="SUPFAM" id="SSF46565">
    <property type="entry name" value="Chaperone J-domain"/>
    <property type="match status" value="1"/>
</dbReference>
<feature type="compositionally biased region" description="Low complexity" evidence="1">
    <location>
        <begin position="188"/>
        <end position="199"/>
    </location>
</feature>
<dbReference type="SMART" id="SM00271">
    <property type="entry name" value="DnaJ"/>
    <property type="match status" value="1"/>
</dbReference>
<proteinExistence type="predicted"/>
<sequence length="350" mass="37890">MEPNPSRAEADRLLGIAEKLLQAKDFNGSRDFAVLAQETDPLLDGPDQILAVVDVLIASQKRINNHPDYYSLLQVDHRHRSDLDLVKKHYRRLAFLLHPDKNRFAFSDAAFRLVAEAWAVLSDSVKKLSFDNELNFYSKVDLVPTSTVMKNNVNQTTPSSSSAAAAAARRDHQDPMQQNKLPVRRSSPWAAAPAPERGSSSGGGGGAGGSSNTSDNTNNFWTACPYCYNLYEYPRVFVDCCLRCQNCDRAFHAASIAELPPIVPGKEAYHCCWGFFPMGFTVVNGVEDGGGGKMKAAAAKSVPNWTPAAAAAPPPPPPPPPPAPVVPEVFVNATPVAGAKKRGRPKRNAV</sequence>
<dbReference type="InterPro" id="IPR056988">
    <property type="entry name" value="Zn_ribbon_pln"/>
</dbReference>
<feature type="compositionally biased region" description="Gly residues" evidence="1">
    <location>
        <begin position="200"/>
        <end position="209"/>
    </location>
</feature>
<dbReference type="Proteomes" id="UP000823749">
    <property type="component" value="Chromosome 7"/>
</dbReference>
<dbReference type="Pfam" id="PF00226">
    <property type="entry name" value="DnaJ"/>
    <property type="match status" value="1"/>
</dbReference>
<feature type="region of interest" description="Disordered" evidence="1">
    <location>
        <begin position="305"/>
        <end position="326"/>
    </location>
</feature>
<dbReference type="PROSITE" id="PS50076">
    <property type="entry name" value="DNAJ_2"/>
    <property type="match status" value="1"/>
</dbReference>
<evidence type="ECO:0000256" key="1">
    <source>
        <dbReference type="SAM" id="MobiDB-lite"/>
    </source>
</evidence>
<dbReference type="Gene3D" id="1.10.287.110">
    <property type="entry name" value="DnaJ domain"/>
    <property type="match status" value="1"/>
</dbReference>
<feature type="domain" description="J" evidence="2">
    <location>
        <begin position="68"/>
        <end position="134"/>
    </location>
</feature>
<protein>
    <recommendedName>
        <fullName evidence="2">J domain-containing protein</fullName>
    </recommendedName>
</protein>
<dbReference type="AlphaFoldDB" id="A0AAV6JKZ8"/>
<evidence type="ECO:0000313" key="4">
    <source>
        <dbReference type="Proteomes" id="UP000823749"/>
    </source>
</evidence>
<dbReference type="InterPro" id="IPR018253">
    <property type="entry name" value="DnaJ_domain_CS"/>
</dbReference>
<dbReference type="EMBL" id="JACTNZ010000007">
    <property type="protein sequence ID" value="KAG5541876.1"/>
    <property type="molecule type" value="Genomic_DNA"/>
</dbReference>
<dbReference type="PROSITE" id="PS00636">
    <property type="entry name" value="DNAJ_1"/>
    <property type="match status" value="1"/>
</dbReference>
<dbReference type="PANTHER" id="PTHR45496">
    <property type="entry name" value="CHAPERONE DNAJ-DOMAIN SUPERFAMILY PROTEIN"/>
    <property type="match status" value="1"/>
</dbReference>
<reference evidence="3" key="1">
    <citation type="submission" date="2020-08" db="EMBL/GenBank/DDBJ databases">
        <title>Plant Genome Project.</title>
        <authorList>
            <person name="Zhang R.-G."/>
        </authorList>
    </citation>
    <scope>NUCLEOTIDE SEQUENCE</scope>
    <source>
        <strain evidence="3">WSP0</strain>
        <tissue evidence="3">Leaf</tissue>
    </source>
</reference>
<accession>A0AAV6JKZ8</accession>
<feature type="region of interest" description="Disordered" evidence="1">
    <location>
        <begin position="151"/>
        <end position="214"/>
    </location>
</feature>
<dbReference type="InterPro" id="IPR036869">
    <property type="entry name" value="J_dom_sf"/>
</dbReference>
<gene>
    <name evidence="3" type="ORF">RHGRI_021648</name>
</gene>
<keyword evidence="4" id="KW-1185">Reference proteome</keyword>
<feature type="compositionally biased region" description="Pro residues" evidence="1">
    <location>
        <begin position="312"/>
        <end position="325"/>
    </location>
</feature>
<dbReference type="InterPro" id="IPR053052">
    <property type="entry name" value="Imprinting_Balance_Reg"/>
</dbReference>
<dbReference type="CDD" id="cd06257">
    <property type="entry name" value="DnaJ"/>
    <property type="match status" value="1"/>
</dbReference>